<dbReference type="EMBL" id="JBHSFW010000001">
    <property type="protein sequence ID" value="MFC4617920.1"/>
    <property type="molecule type" value="Genomic_DNA"/>
</dbReference>
<proteinExistence type="predicted"/>
<evidence type="ECO:0000259" key="1">
    <source>
        <dbReference type="PROSITE" id="PS50965"/>
    </source>
</evidence>
<gene>
    <name evidence="2" type="ORF">ACFO4N_04150</name>
</gene>
<dbReference type="InterPro" id="IPR011528">
    <property type="entry name" value="NERD"/>
</dbReference>
<organism evidence="2 3">
    <name type="scientific">Camelliibacillus cellulosilyticus</name>
    <dbReference type="NCBI Taxonomy" id="2174486"/>
    <lineage>
        <taxon>Bacteria</taxon>
        <taxon>Bacillati</taxon>
        <taxon>Bacillota</taxon>
        <taxon>Bacilli</taxon>
        <taxon>Bacillales</taxon>
        <taxon>Sporolactobacillaceae</taxon>
        <taxon>Camelliibacillus</taxon>
    </lineage>
</organism>
<keyword evidence="3" id="KW-1185">Reference proteome</keyword>
<dbReference type="Proteomes" id="UP001596022">
    <property type="component" value="Unassembled WGS sequence"/>
</dbReference>
<dbReference type="Pfam" id="PF08378">
    <property type="entry name" value="NERD"/>
    <property type="match status" value="1"/>
</dbReference>
<dbReference type="PROSITE" id="PS50965">
    <property type="entry name" value="NERD"/>
    <property type="match status" value="1"/>
</dbReference>
<reference evidence="3" key="1">
    <citation type="journal article" date="2019" name="Int. J. Syst. Evol. Microbiol.">
        <title>The Global Catalogue of Microorganisms (GCM) 10K type strain sequencing project: providing services to taxonomists for standard genome sequencing and annotation.</title>
        <authorList>
            <consortium name="The Broad Institute Genomics Platform"/>
            <consortium name="The Broad Institute Genome Sequencing Center for Infectious Disease"/>
            <person name="Wu L."/>
            <person name="Ma J."/>
        </authorList>
    </citation>
    <scope>NUCLEOTIDE SEQUENCE [LARGE SCALE GENOMIC DNA]</scope>
    <source>
        <strain evidence="3">CGMCC 1.16306</strain>
    </source>
</reference>
<dbReference type="RefSeq" id="WP_376844934.1">
    <property type="nucleotide sequence ID" value="NZ_JBHSFW010000001.1"/>
</dbReference>
<sequence>MVIKALTEPTIIAMLQALLNRLNPSHPKRQVIEESLAKYWSGYIGERSLVYYLNFLPKECLIIHNLRLTYQNHSFQMDVLILTPNFILIVEIKNHSGTLLFDEANQQLIQTFNDQIKVYPDPVQQADLQALQLRRLLEASEYAALPVETLAVVTNPATLVKRASDNTPQYNRKIIRPTKLHEKVLSLNKRWAHSSFPIEKLKKLSELLIAWHTPKKEKILEKFNIDPSEIRTGVQCPSCLEMPMRRHYGKWKCLKCLFTTENEHIVTLKEYAYLIKPSITCHEFQMFSHLPSHSTAKRLLRMANLPYTGTTKGRIYHLELDGI</sequence>
<evidence type="ECO:0000313" key="2">
    <source>
        <dbReference type="EMBL" id="MFC4617920.1"/>
    </source>
</evidence>
<accession>A0ABV9GMN5</accession>
<evidence type="ECO:0000313" key="3">
    <source>
        <dbReference type="Proteomes" id="UP001596022"/>
    </source>
</evidence>
<protein>
    <submittedName>
        <fullName evidence="2">Nuclease-related domain-containing protein</fullName>
    </submittedName>
</protein>
<comment type="caution">
    <text evidence="2">The sequence shown here is derived from an EMBL/GenBank/DDBJ whole genome shotgun (WGS) entry which is preliminary data.</text>
</comment>
<name>A0ABV9GMN5_9BACL</name>
<feature type="domain" description="NERD" evidence="1">
    <location>
        <begin position="41"/>
        <end position="156"/>
    </location>
</feature>